<comment type="caution">
    <text evidence="1">The sequence shown here is derived from an EMBL/GenBank/DDBJ whole genome shotgun (WGS) entry which is preliminary data.</text>
</comment>
<reference evidence="1 2" key="1">
    <citation type="submission" date="2021-03" db="EMBL/GenBank/DDBJ databases">
        <title>novel species isolated from a fishpond in China.</title>
        <authorList>
            <person name="Lu H."/>
            <person name="Cai Z."/>
        </authorList>
    </citation>
    <scope>NUCLEOTIDE SEQUENCE [LARGE SCALE GENOMIC DNA]</scope>
    <source>
        <strain evidence="1 2">Y57</strain>
    </source>
</reference>
<dbReference type="RefSeq" id="WP_206592589.1">
    <property type="nucleotide sequence ID" value="NZ_JAFKCS010000002.1"/>
</dbReference>
<dbReference type="EMBL" id="JAFKCS010000002">
    <property type="protein sequence ID" value="MBN7818756.1"/>
    <property type="molecule type" value="Genomic_DNA"/>
</dbReference>
<protein>
    <submittedName>
        <fullName evidence="1">Uncharacterized protein</fullName>
    </submittedName>
</protein>
<organism evidence="1 2">
    <name type="scientific">Bowmanella yangjiangensis</name>
    <dbReference type="NCBI Taxonomy" id="2811230"/>
    <lineage>
        <taxon>Bacteria</taxon>
        <taxon>Pseudomonadati</taxon>
        <taxon>Pseudomonadota</taxon>
        <taxon>Gammaproteobacteria</taxon>
        <taxon>Alteromonadales</taxon>
        <taxon>Alteromonadaceae</taxon>
        <taxon>Bowmanella</taxon>
    </lineage>
</organism>
<proteinExistence type="predicted"/>
<name>A0ABS3CQL3_9ALTE</name>
<evidence type="ECO:0000313" key="1">
    <source>
        <dbReference type="EMBL" id="MBN7818756.1"/>
    </source>
</evidence>
<accession>A0ABS3CQL3</accession>
<keyword evidence="2" id="KW-1185">Reference proteome</keyword>
<evidence type="ECO:0000313" key="2">
    <source>
        <dbReference type="Proteomes" id="UP000663992"/>
    </source>
</evidence>
<sequence>MKGNLWLGIGLLLLGWLAYEYLGPQSPAETTFVGGNATLEKGSNPSNTETPAPNPFVIAGQQDSAEQHIKAIDSHRANGNQPGTIETSTGLSVREAITDQAPTLTVESTDDRHRDSERGDINMKAARRHLPEPLAGAFAQTRYRFANAKQINQLLENEAGRNKALEQQIFEYIAQVAVTWGVKSYAVICSSAQCMLLTTQQKDFYLNSLLKDYSHDVAERFPLQLTFSSSSTPPKTGDALKVSFYLIQKSG</sequence>
<gene>
    <name evidence="1" type="ORF">J0A65_02710</name>
</gene>
<dbReference type="Proteomes" id="UP000663992">
    <property type="component" value="Unassembled WGS sequence"/>
</dbReference>